<dbReference type="Proteomes" id="UP000762676">
    <property type="component" value="Unassembled WGS sequence"/>
</dbReference>
<evidence type="ECO:0000313" key="2">
    <source>
        <dbReference type="Proteomes" id="UP000762676"/>
    </source>
</evidence>
<keyword evidence="2" id="KW-1185">Reference proteome</keyword>
<proteinExistence type="predicted"/>
<evidence type="ECO:0000313" key="1">
    <source>
        <dbReference type="EMBL" id="GFS07515.1"/>
    </source>
</evidence>
<name>A0AAV4IBS6_9GAST</name>
<accession>A0AAV4IBS6</accession>
<protein>
    <submittedName>
        <fullName evidence="1">Uncharacterized protein</fullName>
    </submittedName>
</protein>
<comment type="caution">
    <text evidence="1">The sequence shown here is derived from an EMBL/GenBank/DDBJ whole genome shotgun (WGS) entry which is preliminary data.</text>
</comment>
<reference evidence="1 2" key="1">
    <citation type="journal article" date="2021" name="Elife">
        <title>Chloroplast acquisition without the gene transfer in kleptoplastic sea slugs, Plakobranchus ocellatus.</title>
        <authorList>
            <person name="Maeda T."/>
            <person name="Takahashi S."/>
            <person name="Yoshida T."/>
            <person name="Shimamura S."/>
            <person name="Takaki Y."/>
            <person name="Nagai Y."/>
            <person name="Toyoda A."/>
            <person name="Suzuki Y."/>
            <person name="Arimoto A."/>
            <person name="Ishii H."/>
            <person name="Satoh N."/>
            <person name="Nishiyama T."/>
            <person name="Hasebe M."/>
            <person name="Maruyama T."/>
            <person name="Minagawa J."/>
            <person name="Obokata J."/>
            <person name="Shigenobu S."/>
        </authorList>
    </citation>
    <scope>NUCLEOTIDE SEQUENCE [LARGE SCALE GENOMIC DNA]</scope>
</reference>
<organism evidence="1 2">
    <name type="scientific">Elysia marginata</name>
    <dbReference type="NCBI Taxonomy" id="1093978"/>
    <lineage>
        <taxon>Eukaryota</taxon>
        <taxon>Metazoa</taxon>
        <taxon>Spiralia</taxon>
        <taxon>Lophotrochozoa</taxon>
        <taxon>Mollusca</taxon>
        <taxon>Gastropoda</taxon>
        <taxon>Heterobranchia</taxon>
        <taxon>Euthyneura</taxon>
        <taxon>Panpulmonata</taxon>
        <taxon>Sacoglossa</taxon>
        <taxon>Placobranchoidea</taxon>
        <taxon>Plakobranchidae</taxon>
        <taxon>Elysia</taxon>
    </lineage>
</organism>
<sequence>MKNITHSSQFDLAPEIPCGLQYSLHVLENGEQDLSCRGNNLELPWTWTSFVPMGFTFWIALMDPGFASSQNALQKCFSLFTVTLSSLQ</sequence>
<dbReference type="EMBL" id="BMAT01013204">
    <property type="protein sequence ID" value="GFS07515.1"/>
    <property type="molecule type" value="Genomic_DNA"/>
</dbReference>
<dbReference type="AlphaFoldDB" id="A0AAV4IBS6"/>
<gene>
    <name evidence="1" type="ORF">ElyMa_006571400</name>
</gene>